<dbReference type="GO" id="GO:0016363">
    <property type="term" value="C:nuclear matrix"/>
    <property type="evidence" value="ECO:0007669"/>
    <property type="project" value="TreeGrafter"/>
</dbReference>
<dbReference type="EMBL" id="JALJOS010000044">
    <property type="protein sequence ID" value="KAK9820750.1"/>
    <property type="molecule type" value="Genomic_DNA"/>
</dbReference>
<evidence type="ECO:0000256" key="6">
    <source>
        <dbReference type="ARBA" id="ARBA00022884"/>
    </source>
</evidence>
<evidence type="ECO:0000256" key="3">
    <source>
        <dbReference type="ARBA" id="ARBA00022448"/>
    </source>
</evidence>
<reference evidence="14 15" key="1">
    <citation type="journal article" date="2024" name="Nat. Commun.">
        <title>Phylogenomics reveals the evolutionary origins of lichenization in chlorophyte algae.</title>
        <authorList>
            <person name="Puginier C."/>
            <person name="Libourel C."/>
            <person name="Otte J."/>
            <person name="Skaloud P."/>
            <person name="Haon M."/>
            <person name="Grisel S."/>
            <person name="Petersen M."/>
            <person name="Berrin J.G."/>
            <person name="Delaux P.M."/>
            <person name="Dal Grande F."/>
            <person name="Keller J."/>
        </authorList>
    </citation>
    <scope>NUCLEOTIDE SEQUENCE [LARGE SCALE GENOMIC DNA]</scope>
    <source>
        <strain evidence="14 15">SAG 2145</strain>
    </source>
</reference>
<evidence type="ECO:0000256" key="7">
    <source>
        <dbReference type="ARBA" id="ARBA00023242"/>
    </source>
</evidence>
<evidence type="ECO:0000256" key="5">
    <source>
        <dbReference type="ARBA" id="ARBA00022555"/>
    </source>
</evidence>
<evidence type="ECO:0000313" key="15">
    <source>
        <dbReference type="Proteomes" id="UP001438707"/>
    </source>
</evidence>
<dbReference type="GO" id="GO:0005737">
    <property type="term" value="C:cytoplasm"/>
    <property type="evidence" value="ECO:0007669"/>
    <property type="project" value="UniProtKB-SubCell"/>
</dbReference>
<comment type="subcellular location">
    <subcellularLocation>
        <location evidence="1 10">Cytoplasm</location>
    </subcellularLocation>
    <subcellularLocation>
        <location evidence="10">Nucleus</location>
    </subcellularLocation>
    <text evidence="10">Shuttles between the nucleus and the cytoplasm.</text>
</comment>
<dbReference type="GO" id="GO:0000049">
    <property type="term" value="F:tRNA binding"/>
    <property type="evidence" value="ECO:0007669"/>
    <property type="project" value="UniProtKB-UniRule"/>
</dbReference>
<evidence type="ECO:0000256" key="8">
    <source>
        <dbReference type="ARBA" id="ARBA00029784"/>
    </source>
</evidence>
<dbReference type="Pfam" id="PF19282">
    <property type="entry name" value="Exportin-T"/>
    <property type="match status" value="2"/>
</dbReference>
<keyword evidence="5 10" id="KW-0820">tRNA-binding</keyword>
<dbReference type="PANTHER" id="PTHR15952">
    <property type="entry name" value="EXPORTIN-T/LOS1"/>
    <property type="match status" value="1"/>
</dbReference>
<protein>
    <recommendedName>
        <fullName evidence="2 10">Exportin-T</fullName>
    </recommendedName>
    <alternativeName>
        <fullName evidence="8 10">Exportin(tRNA)</fullName>
    </alternativeName>
    <alternativeName>
        <fullName evidence="9 10">tRNA exportin</fullName>
    </alternativeName>
</protein>
<evidence type="ECO:0000256" key="1">
    <source>
        <dbReference type="ARBA" id="ARBA00004496"/>
    </source>
</evidence>
<dbReference type="InterPro" id="IPR013598">
    <property type="entry name" value="Exportin-1/Importin-b-like"/>
</dbReference>
<keyword evidence="3 10" id="KW-0813">Transport</keyword>
<evidence type="ECO:0000259" key="12">
    <source>
        <dbReference type="Pfam" id="PF08389"/>
    </source>
</evidence>
<dbReference type="Pfam" id="PF08389">
    <property type="entry name" value="Xpo1"/>
    <property type="match status" value="1"/>
</dbReference>
<dbReference type="Gene3D" id="1.25.10.10">
    <property type="entry name" value="Leucine-rich Repeat Variant"/>
    <property type="match status" value="1"/>
</dbReference>
<feature type="domain" description="Exportin-T C-terminal" evidence="13">
    <location>
        <begin position="862"/>
        <end position="1037"/>
    </location>
</feature>
<feature type="region of interest" description="Disordered" evidence="11">
    <location>
        <begin position="616"/>
        <end position="641"/>
    </location>
</feature>
<evidence type="ECO:0000313" key="14">
    <source>
        <dbReference type="EMBL" id="KAK9820750.1"/>
    </source>
</evidence>
<comment type="function">
    <text evidence="10">tRNA nucleus export receptor which facilitates tRNA translocation across the nuclear pore complex.</text>
</comment>
<feature type="domain" description="Exportin-T C-terminal" evidence="13">
    <location>
        <begin position="340"/>
        <end position="835"/>
    </location>
</feature>
<feature type="region of interest" description="Disordered" evidence="11">
    <location>
        <begin position="1041"/>
        <end position="1064"/>
    </location>
</feature>
<dbReference type="Proteomes" id="UP001438707">
    <property type="component" value="Unassembled WGS sequence"/>
</dbReference>
<name>A0AAW1QH51_9CHLO</name>
<evidence type="ECO:0000256" key="10">
    <source>
        <dbReference type="RuleBase" id="RU366037"/>
    </source>
</evidence>
<accession>A0AAW1QH51</accession>
<sequence>MDDFEKAVLFSFDQTGAVDLGLKARAQSYLDDIKRNPESWRLCVARFPSSGYVEVKFWCLQTLQESVKGRYTSQPPEARLQIKQTLMDWLQQMSSADLPPFLRNKLAQIIVSIVQVEYPGEWSSFFHDLLGMLSEGPALVDMFCRIMTAVDEDVISLEINRPQEEVKQSMQLKDAMRETCIKDVANAWTGLVAAYHSVNPDLTVSVLAVVERYVSWIDIGLVANDKFMPLLFSVMGTSSEQLRGAVVDVVTEVVSKRMEPVPKLALIQGLGIIPTCCQWASSPPYQEDQSELGQKFARLLAALATELLESWKKVDNQVTSLQAVGLAVNAEAAKEATTACEAAQRLLDDLFPAILATLRSPVEGVSVIISPFLLAYVNKLKRTSSLTQPMMRNLEATMEGLASCASFPSEAALLGDSDQDEDGAGGSAAILDEDDEVAHLSRRTELFTVFRNIVKLIPERAYSFVEAQLQGIVGQSSAAYHDVEVAISLLYQLGEGAPEDALKADTGAVGRLALGLMQVDIPCTSHRLVAISLMEAYMRYARVLQSEAGQACLPRVLGIFLGSCGIGHPDEGVSTRACYLFSRLVKQVRGNLAARPGLVHSILTSLQPHLANIATDPPAGTGAQKTPSAVRPHHAGETSATDDRLYTFEAVGQLLGQEEIDGEEQLAYLSALLQPLLSQIDSNLPGGGAMLNGGTASGGAQDRSALLVMQALEAITRISKGLPSALVTRTRPKLGALLMEATEKAQRVPRLLPSNKPLRARYISFLHRMVEVLGSSMMGYFPPALEALMQPGADGQDMCEVIILLNQLMIRFKDALQPLLLKALPVCLKLVHALLPSEWDWSGRSFTPAATTGTKLAGAASASTEDSRERSELQRTYYVLLHTLSYNGLSSILVQTQPPLLDTALEALVRGAASHVEPATRRTCVQVLRQLVTNMEVSTGSRQYMQQRVAGDVCIKGLFQGGLDARDASTATLLLDVAQLLKLLYEKCGDELLTYLGRDVLPSLGAAPALQEQLAQHVRSSDAKQLKTWLRDIMQQASGLPVRSSAASRQKAMTASSANGAMLS</sequence>
<evidence type="ECO:0000256" key="4">
    <source>
        <dbReference type="ARBA" id="ARBA00022490"/>
    </source>
</evidence>
<keyword evidence="4 10" id="KW-0963">Cytoplasm</keyword>
<organism evidence="14 15">
    <name type="scientific">Apatococcus lobatus</name>
    <dbReference type="NCBI Taxonomy" id="904363"/>
    <lineage>
        <taxon>Eukaryota</taxon>
        <taxon>Viridiplantae</taxon>
        <taxon>Chlorophyta</taxon>
        <taxon>core chlorophytes</taxon>
        <taxon>Trebouxiophyceae</taxon>
        <taxon>Chlorellales</taxon>
        <taxon>Chlorellaceae</taxon>
        <taxon>Apatococcus</taxon>
    </lineage>
</organism>
<dbReference type="GO" id="GO:0071528">
    <property type="term" value="P:tRNA re-export from nucleus"/>
    <property type="evidence" value="ECO:0007669"/>
    <property type="project" value="UniProtKB-UniRule"/>
</dbReference>
<dbReference type="InterPro" id="IPR040017">
    <property type="entry name" value="XPOT"/>
</dbReference>
<keyword evidence="15" id="KW-1185">Reference proteome</keyword>
<comment type="similarity">
    <text evidence="10">Belongs to the exportin family.</text>
</comment>
<evidence type="ECO:0000256" key="11">
    <source>
        <dbReference type="SAM" id="MobiDB-lite"/>
    </source>
</evidence>
<keyword evidence="6 10" id="KW-0694">RNA-binding</keyword>
<dbReference type="GO" id="GO:0031267">
    <property type="term" value="F:small GTPase binding"/>
    <property type="evidence" value="ECO:0007669"/>
    <property type="project" value="InterPro"/>
</dbReference>
<evidence type="ECO:0000259" key="13">
    <source>
        <dbReference type="Pfam" id="PF19282"/>
    </source>
</evidence>
<feature type="domain" description="Exportin-1/Importin-beta-like" evidence="12">
    <location>
        <begin position="99"/>
        <end position="249"/>
    </location>
</feature>
<keyword evidence="7 10" id="KW-0539">Nucleus</keyword>
<evidence type="ECO:0000256" key="2">
    <source>
        <dbReference type="ARBA" id="ARBA00018928"/>
    </source>
</evidence>
<proteinExistence type="inferred from homology"/>
<dbReference type="AlphaFoldDB" id="A0AAW1QH51"/>
<dbReference type="InterPro" id="IPR045546">
    <property type="entry name" value="Exportin-T_C"/>
</dbReference>
<gene>
    <name evidence="14" type="ORF">WJX74_010242</name>
</gene>
<dbReference type="SUPFAM" id="SSF48371">
    <property type="entry name" value="ARM repeat"/>
    <property type="match status" value="1"/>
</dbReference>
<dbReference type="GO" id="GO:0005643">
    <property type="term" value="C:nuclear pore"/>
    <property type="evidence" value="ECO:0007669"/>
    <property type="project" value="TreeGrafter"/>
</dbReference>
<feature type="compositionally biased region" description="Polar residues" evidence="11">
    <location>
        <begin position="1045"/>
        <end position="1064"/>
    </location>
</feature>
<evidence type="ECO:0000256" key="9">
    <source>
        <dbReference type="ARBA" id="ARBA00032199"/>
    </source>
</evidence>
<dbReference type="InterPro" id="IPR016024">
    <property type="entry name" value="ARM-type_fold"/>
</dbReference>
<dbReference type="PANTHER" id="PTHR15952:SF11">
    <property type="entry name" value="EXPORTIN-T"/>
    <property type="match status" value="1"/>
</dbReference>
<dbReference type="InterPro" id="IPR011989">
    <property type="entry name" value="ARM-like"/>
</dbReference>
<comment type="caution">
    <text evidence="14">The sequence shown here is derived from an EMBL/GenBank/DDBJ whole genome shotgun (WGS) entry which is preliminary data.</text>
</comment>